<dbReference type="PROSITE" id="PS50943">
    <property type="entry name" value="HTH_CROC1"/>
    <property type="match status" value="1"/>
</dbReference>
<keyword evidence="3" id="KW-1185">Reference proteome</keyword>
<dbReference type="InterPro" id="IPR010057">
    <property type="entry name" value="Transcription_activator_Rgg_C"/>
</dbReference>
<evidence type="ECO:0000259" key="1">
    <source>
        <dbReference type="PROSITE" id="PS50943"/>
    </source>
</evidence>
<dbReference type="PANTHER" id="PTHR37038:SF12">
    <property type="entry name" value="TRANSCRIPTIONAL REGULATOR"/>
    <property type="match status" value="1"/>
</dbReference>
<dbReference type="PANTHER" id="PTHR37038">
    <property type="entry name" value="TRANSCRIPTIONAL REGULATOR-RELATED"/>
    <property type="match status" value="1"/>
</dbReference>
<name>A0AB33AP77_9STRE</name>
<dbReference type="Pfam" id="PF21259">
    <property type="entry name" value="Rgg_C"/>
    <property type="match status" value="1"/>
</dbReference>
<dbReference type="EMBL" id="CP003025">
    <property type="protein sequence ID" value="AGS06389.1"/>
    <property type="molecule type" value="Genomic_DNA"/>
</dbReference>
<reference evidence="2 3" key="1">
    <citation type="journal article" date="2013" name="BMC Microbiol.">
        <title>Dynamics of fecal microbial communities in children with diarrhea of unknown etiology and genomic analysis of associated Streptococcus lutetiensis.</title>
        <authorList>
            <person name="Jin D."/>
            <person name="Chen C."/>
            <person name="Li L."/>
            <person name="Lu S."/>
            <person name="Li Z."/>
            <person name="Zhou Z."/>
            <person name="Jing H."/>
            <person name="Xu Y."/>
            <person name="Du P."/>
            <person name="Wang H."/>
            <person name="Xiong Y."/>
            <person name="Zheng H."/>
            <person name="Bai X."/>
            <person name="Sun H."/>
            <person name="Wang L."/>
            <person name="Ye C."/>
            <person name="Gottschalk M."/>
            <person name="Xu J."/>
        </authorList>
    </citation>
    <scope>NUCLEOTIDE SEQUENCE [LARGE SCALE GENOMIC DNA]</scope>
    <source>
        <strain evidence="2 3">033</strain>
    </source>
</reference>
<proteinExistence type="predicted"/>
<accession>A0AB33AP77</accession>
<gene>
    <name evidence="2" type="ORF">KE3_1939</name>
</gene>
<evidence type="ECO:0000313" key="2">
    <source>
        <dbReference type="EMBL" id="AGS06389.1"/>
    </source>
</evidence>
<feature type="domain" description="HTH cro/C1-type" evidence="1">
    <location>
        <begin position="29"/>
        <end position="81"/>
    </location>
</feature>
<dbReference type="NCBIfam" id="TIGR01716">
    <property type="entry name" value="RGG_Cterm"/>
    <property type="match status" value="1"/>
</dbReference>
<dbReference type="SMART" id="SM00530">
    <property type="entry name" value="HTH_XRE"/>
    <property type="match status" value="1"/>
</dbReference>
<protein>
    <submittedName>
        <fullName evidence="2">Transcriptional regulator MutR</fullName>
    </submittedName>
</protein>
<dbReference type="InterPro" id="IPR053163">
    <property type="entry name" value="HTH-type_regulator_Rgg"/>
</dbReference>
<dbReference type="InterPro" id="IPR010982">
    <property type="entry name" value="Lambda_DNA-bd_dom_sf"/>
</dbReference>
<dbReference type="InterPro" id="IPR001387">
    <property type="entry name" value="Cro/C1-type_HTH"/>
</dbReference>
<dbReference type="CDD" id="cd00093">
    <property type="entry name" value="HTH_XRE"/>
    <property type="match status" value="1"/>
</dbReference>
<dbReference type="Gene3D" id="1.10.260.40">
    <property type="entry name" value="lambda repressor-like DNA-binding domains"/>
    <property type="match status" value="1"/>
</dbReference>
<dbReference type="GO" id="GO:0003677">
    <property type="term" value="F:DNA binding"/>
    <property type="evidence" value="ECO:0007669"/>
    <property type="project" value="InterPro"/>
</dbReference>
<dbReference type="KEGG" id="slu:KE3_1939"/>
<dbReference type="AlphaFoldDB" id="A0AB33AP77"/>
<organism evidence="2 3">
    <name type="scientific">Streptococcus lutetiensis 033</name>
    <dbReference type="NCBI Taxonomy" id="1076934"/>
    <lineage>
        <taxon>Bacteria</taxon>
        <taxon>Bacillati</taxon>
        <taxon>Bacillota</taxon>
        <taxon>Bacilli</taxon>
        <taxon>Lactobacillales</taxon>
        <taxon>Streptococcaceae</taxon>
        <taxon>Streptococcus</taxon>
    </lineage>
</organism>
<dbReference type="Proteomes" id="UP000015268">
    <property type="component" value="Chromosome"/>
</dbReference>
<dbReference type="SUPFAM" id="SSF47413">
    <property type="entry name" value="lambda repressor-like DNA-binding domains"/>
    <property type="match status" value="1"/>
</dbReference>
<evidence type="ECO:0000313" key="3">
    <source>
        <dbReference type="Proteomes" id="UP000015268"/>
    </source>
</evidence>
<sequence length="311" mass="36275">MLGEFENHRFKKGDCMKLEKSMQLGELYRELRIARGLKLKDVARENLSVSQLSRFENGQSMLAADKLLIAISGIHMTFAEFGHAINNYQEPKLYHLVNKAAELYNKQDIEGLRGLLESDMETEVFDVYNRLTTLIIKTYIYTLDSTYTITEEEKNFLTSYLYEIEEWTEYELFIFGNTMSILSESDLIFLGKAFVDRDKVFLSIPSHKKNAEIVFLNLILLLISYRKIYQANYFIECLEKILTYQDMFAITSLKFLKKIISHIENDSSNFSDLEYFLKCVEEIGNPTLIAFLKMQLKSIFESPKDETSNLN</sequence>